<feature type="region of interest" description="Disordered" evidence="13">
    <location>
        <begin position="1526"/>
        <end position="1558"/>
    </location>
</feature>
<dbReference type="EMBL" id="MU005594">
    <property type="protein sequence ID" value="KAF2680900.1"/>
    <property type="molecule type" value="Genomic_DNA"/>
</dbReference>
<feature type="region of interest" description="Disordered" evidence="13">
    <location>
        <begin position="516"/>
        <end position="542"/>
    </location>
</feature>
<keyword evidence="7 11" id="KW-0804">Transcription</keyword>
<dbReference type="OrthoDB" id="103819at2759"/>
<feature type="compositionally biased region" description="Polar residues" evidence="13">
    <location>
        <begin position="145"/>
        <end position="154"/>
    </location>
</feature>
<evidence type="ECO:0000256" key="13">
    <source>
        <dbReference type="SAM" id="MobiDB-lite"/>
    </source>
</evidence>
<accession>A0A6G1ISE6</accession>
<dbReference type="InterPro" id="IPR021643">
    <property type="entry name" value="Mediator_Med13_N"/>
</dbReference>
<feature type="domain" description="Mediator complex subunit Med13 C-terminal" evidence="14">
    <location>
        <begin position="1255"/>
        <end position="1610"/>
    </location>
</feature>
<feature type="compositionally biased region" description="Polar residues" evidence="13">
    <location>
        <begin position="642"/>
        <end position="656"/>
    </location>
</feature>
<gene>
    <name evidence="17" type="ORF">K458DRAFT_310879</name>
</gene>
<feature type="domain" description="MID" evidence="16">
    <location>
        <begin position="1062"/>
        <end position="1240"/>
    </location>
</feature>
<keyword evidence="8 11" id="KW-0539">Nucleus</keyword>
<feature type="region of interest" description="Disordered" evidence="13">
    <location>
        <begin position="110"/>
        <end position="154"/>
    </location>
</feature>
<feature type="coiled-coil region" evidence="12">
    <location>
        <begin position="416"/>
        <end position="443"/>
    </location>
</feature>
<evidence type="ECO:0000259" key="15">
    <source>
        <dbReference type="Pfam" id="PF11597"/>
    </source>
</evidence>
<comment type="similarity">
    <text evidence="2 11">Belongs to the Mediator complex subunit 13 family.</text>
</comment>
<feature type="region of interest" description="Disordered" evidence="13">
    <location>
        <begin position="784"/>
        <end position="806"/>
    </location>
</feature>
<evidence type="ECO:0000313" key="18">
    <source>
        <dbReference type="Proteomes" id="UP000799291"/>
    </source>
</evidence>
<evidence type="ECO:0000256" key="11">
    <source>
        <dbReference type="RuleBase" id="RU364134"/>
    </source>
</evidence>
<dbReference type="Pfam" id="PF06333">
    <property type="entry name" value="Med13_C"/>
    <property type="match status" value="1"/>
</dbReference>
<dbReference type="Pfam" id="PF11597">
    <property type="entry name" value="Med13_N"/>
    <property type="match status" value="1"/>
</dbReference>
<dbReference type="GO" id="GO:0003713">
    <property type="term" value="F:transcription coactivator activity"/>
    <property type="evidence" value="ECO:0007669"/>
    <property type="project" value="TreeGrafter"/>
</dbReference>
<feature type="region of interest" description="Disordered" evidence="13">
    <location>
        <begin position="993"/>
        <end position="1021"/>
    </location>
</feature>
<feature type="compositionally biased region" description="Low complexity" evidence="13">
    <location>
        <begin position="115"/>
        <end position="143"/>
    </location>
</feature>
<dbReference type="InterPro" id="IPR051139">
    <property type="entry name" value="Mediator_complx_sub13"/>
</dbReference>
<dbReference type="PANTHER" id="PTHR48249">
    <property type="entry name" value="MEDIATOR OF RNA POLYMERASE II TRANSCRIPTION SUBUNIT 13"/>
    <property type="match status" value="1"/>
</dbReference>
<evidence type="ECO:0000256" key="8">
    <source>
        <dbReference type="ARBA" id="ARBA00023242"/>
    </source>
</evidence>
<evidence type="ECO:0000256" key="2">
    <source>
        <dbReference type="ARBA" id="ARBA00009354"/>
    </source>
</evidence>
<keyword evidence="18" id="KW-1185">Reference proteome</keyword>
<dbReference type="Proteomes" id="UP000799291">
    <property type="component" value="Unassembled WGS sequence"/>
</dbReference>
<evidence type="ECO:0000313" key="17">
    <source>
        <dbReference type="EMBL" id="KAF2680900.1"/>
    </source>
</evidence>
<feature type="compositionally biased region" description="Low complexity" evidence="13">
    <location>
        <begin position="1429"/>
        <end position="1445"/>
    </location>
</feature>
<feature type="compositionally biased region" description="Polar residues" evidence="13">
    <location>
        <begin position="900"/>
        <end position="916"/>
    </location>
</feature>
<feature type="compositionally biased region" description="Acidic residues" evidence="13">
    <location>
        <begin position="573"/>
        <end position="582"/>
    </location>
</feature>
<evidence type="ECO:0000256" key="3">
    <source>
        <dbReference type="ARBA" id="ARBA00019618"/>
    </source>
</evidence>
<keyword evidence="6 11" id="KW-0010">Activator</keyword>
<protein>
    <recommendedName>
        <fullName evidence="3 11">Mediator of RNA polymerase II transcription subunit 13</fullName>
    </recommendedName>
    <alternativeName>
        <fullName evidence="10 11">Mediator complex subunit 13</fullName>
    </alternativeName>
</protein>
<feature type="region of interest" description="Disordered" evidence="13">
    <location>
        <begin position="900"/>
        <end position="926"/>
    </location>
</feature>
<evidence type="ECO:0000256" key="7">
    <source>
        <dbReference type="ARBA" id="ARBA00023163"/>
    </source>
</evidence>
<evidence type="ECO:0000256" key="4">
    <source>
        <dbReference type="ARBA" id="ARBA00022491"/>
    </source>
</evidence>
<feature type="compositionally biased region" description="Basic and acidic residues" evidence="13">
    <location>
        <begin position="591"/>
        <end position="600"/>
    </location>
</feature>
<feature type="compositionally biased region" description="Low complexity" evidence="13">
    <location>
        <begin position="1407"/>
        <end position="1418"/>
    </location>
</feature>
<feature type="region of interest" description="Disordered" evidence="13">
    <location>
        <begin position="1392"/>
        <end position="1446"/>
    </location>
</feature>
<evidence type="ECO:0000259" key="16">
    <source>
        <dbReference type="Pfam" id="PF18296"/>
    </source>
</evidence>
<evidence type="ECO:0000256" key="10">
    <source>
        <dbReference type="ARBA" id="ARBA00032008"/>
    </source>
</evidence>
<keyword evidence="5 11" id="KW-0805">Transcription regulation</keyword>
<comment type="subunit">
    <text evidence="11">Component of the SRB8-11 complex, which itself associates with the Mediator complex.</text>
</comment>
<dbReference type="InterPro" id="IPR041285">
    <property type="entry name" value="MID_MedPIWI"/>
</dbReference>
<evidence type="ECO:0000256" key="5">
    <source>
        <dbReference type="ARBA" id="ARBA00023015"/>
    </source>
</evidence>
<feature type="region of interest" description="Disordered" evidence="13">
    <location>
        <begin position="558"/>
        <end position="713"/>
    </location>
</feature>
<evidence type="ECO:0000256" key="9">
    <source>
        <dbReference type="ARBA" id="ARBA00025661"/>
    </source>
</evidence>
<dbReference type="GO" id="GO:0045944">
    <property type="term" value="P:positive regulation of transcription by RNA polymerase II"/>
    <property type="evidence" value="ECO:0007669"/>
    <property type="project" value="TreeGrafter"/>
</dbReference>
<keyword evidence="4 11" id="KW-0678">Repressor</keyword>
<dbReference type="PANTHER" id="PTHR48249:SF3">
    <property type="entry name" value="MEDIATOR OF RNA POLYMERASE II TRANSCRIPTION SUBUNIT 13"/>
    <property type="match status" value="1"/>
</dbReference>
<dbReference type="InterPro" id="IPR009401">
    <property type="entry name" value="Med13_C"/>
</dbReference>
<organism evidence="17 18">
    <name type="scientific">Lentithecium fluviatile CBS 122367</name>
    <dbReference type="NCBI Taxonomy" id="1168545"/>
    <lineage>
        <taxon>Eukaryota</taxon>
        <taxon>Fungi</taxon>
        <taxon>Dikarya</taxon>
        <taxon>Ascomycota</taxon>
        <taxon>Pezizomycotina</taxon>
        <taxon>Dothideomycetes</taxon>
        <taxon>Pleosporomycetidae</taxon>
        <taxon>Pleosporales</taxon>
        <taxon>Massarineae</taxon>
        <taxon>Lentitheciaceae</taxon>
        <taxon>Lentithecium</taxon>
    </lineage>
</organism>
<dbReference type="GO" id="GO:0016592">
    <property type="term" value="C:mediator complex"/>
    <property type="evidence" value="ECO:0007669"/>
    <property type="project" value="InterPro"/>
</dbReference>
<reference evidence="17" key="1">
    <citation type="journal article" date="2020" name="Stud. Mycol.">
        <title>101 Dothideomycetes genomes: a test case for predicting lifestyles and emergence of pathogens.</title>
        <authorList>
            <person name="Haridas S."/>
            <person name="Albert R."/>
            <person name="Binder M."/>
            <person name="Bloem J."/>
            <person name="Labutti K."/>
            <person name="Salamov A."/>
            <person name="Andreopoulos B."/>
            <person name="Baker S."/>
            <person name="Barry K."/>
            <person name="Bills G."/>
            <person name="Bluhm B."/>
            <person name="Cannon C."/>
            <person name="Castanera R."/>
            <person name="Culley D."/>
            <person name="Daum C."/>
            <person name="Ezra D."/>
            <person name="Gonzalez J."/>
            <person name="Henrissat B."/>
            <person name="Kuo A."/>
            <person name="Liang C."/>
            <person name="Lipzen A."/>
            <person name="Lutzoni F."/>
            <person name="Magnuson J."/>
            <person name="Mondo S."/>
            <person name="Nolan M."/>
            <person name="Ohm R."/>
            <person name="Pangilinan J."/>
            <person name="Park H.-J."/>
            <person name="Ramirez L."/>
            <person name="Alfaro M."/>
            <person name="Sun H."/>
            <person name="Tritt A."/>
            <person name="Yoshinaga Y."/>
            <person name="Zwiers L.-H."/>
            <person name="Turgeon B."/>
            <person name="Goodwin S."/>
            <person name="Spatafora J."/>
            <person name="Crous P."/>
            <person name="Grigoriev I."/>
        </authorList>
    </citation>
    <scope>NUCLEOTIDE SEQUENCE</scope>
    <source>
        <strain evidence="17">CBS 122367</strain>
    </source>
</reference>
<feature type="domain" description="Mediator complex subunit Med13 N-terminal" evidence="15">
    <location>
        <begin position="1"/>
        <end position="369"/>
    </location>
</feature>
<sequence length="1623" mass="175724">MEFLKSCQTNAQAIGDFEAVAFQAFSVARNTTHVPRTPDWNPSDDIRDAEAELRQEHHLVLLDASRPWLWLFQATSADQANQPPVDPPVLEGFRFQREQNGVMKASELARPPMRNANATTAAATSGPLPQGPPKGQQAGGPRPSQGASQIGATSDQQQQFDSFTVYELFTSSVVALISYHLVREHAAVALNYRTFITKSVVQQGGDASEPSTPAIPYWLTNVDVFWASSGTLVVSTLSLPKLDIHCLDEVAAHDEQKDLIGSCVRIAPSGMLAQIASFDDPVDAVAEDASQKLQRKKAKIAPLERGLEIWKSVVVRWLSWKGYNLAALDKRTSWVRVRTSRVNQSTPPSSAPFSPSGEFLWPRALCFYYGNLPAEHTPTASEPTSSQGEKALEWFETETSTGFKDPVDTAQQWFLGKLERDKLADARRRAKKAEEDAARIKEESHGLFPSSPLNVRAGTYGDLQAVSGVYPTPPDGILPGTVMSSGDTPSVSGMATNIILVPGSNNPAINISAPLDTTHGDGQQQPLTSPEFPPALEQYNTDGDNDDLFEDMVDDEFEGNGITDADFNFFDGPDGEDEEMEDAPSLPDVEPSSKRPDNEKIASPGPRPTIKEEQSDPMMALEDALATASGEAENDTRIKNPLENTSSRLPSGSRQGPSVPAPAANDQTHGSLPASKEFTPPLSPILIEKVLLPSPKTKHPLQTSQQQIAHHHRDSVFDPLSFSQKMSLSDAKYRDGRFSFPGVKAPKAENKDDLRRPKSLRDLPLLTKLRYAIGVASSKGIPEVASLPDADSDLSDTASDASSAVDDVDDVAAAPTSLPTGIIIPVKRKLPTDGNATPLSAVSFADSFGGEFPDAAGLQTDAAALSSFEPVPSDWALINTPAPTELSSTSSRYMVPAFSPTLTSMPGTPTSQSDVSTEPFEERPQSGKEYISIAQVVTDQIVYTTLDLLGESPSVDTGVLPSRPLIKWHSTIKAIFPQATDCSVAALASVNDMYPDPAPQTKGQQRPPPRKPNEPPATLGHQIHQFNPPYIRVRRADIQWDLLPPALPFWEPLGLSPCSPAKNVVAFCIHPYSKSIQPCVDNFMVNMQLAYDNCRLGNHARVETVPEYEGGLVPYRVAAPVSTRAAFKALRETCIQLGKSLASKHSQMRDKEDTRIDAFVIYMLDPFEKLSAMWELCSAFWTLFQTYSQGAPGRPDQIQKPDLVLQIVPIKYVASFEAPVVLDTSAYTSLAREVYDRCPPSAPSEDKTPLSIYSAPSFQLEEPLPRSVPFKLNAEPPQDLLHENSYIHLGYALSLDGTWVTAAWTDICGKSQAVVSYHLGTRMFGEVAKEIWQTTVEILQARRVTWRVCIAKSGVMDREEMEAWVFLVSCPTQLNLFITLLAVDTNPHLKFTPTMSPANPPNPPAGGNPSPNTPGSTPQAGVSPEHGLTPAATPSADAASDPTTDQDARLVDATDESWGIVLAHRLHNSNSTTEFRPALISGLLVKRGLSSTSLSFPYTPDPECGPIIVAVNILWMGAVNPTRAATSPFPPSATGTEGISPGAGGVPPSPSPQERSYSSLTWTPTLQTRAAAENLLKEVLGQFRGLGLLARLRGMRGSRHGTVPWHVAAAVRGVKGLGMCLPT</sequence>
<comment type="function">
    <text evidence="9 11">Component of the SRB8-11 complex. The SRB8-11 complex is a regulatory module of the Mediator complex which is itself involved in regulation of basal and activated RNA polymerase II-dependent transcription. The SRB8-11 complex may be involved in the transcriptional repression of a subset of genes regulated by Mediator. It may inhibit the association of the Mediator complex with RNA polymerase II to form the holoenzyme complex.</text>
</comment>
<evidence type="ECO:0000259" key="14">
    <source>
        <dbReference type="Pfam" id="PF06333"/>
    </source>
</evidence>
<evidence type="ECO:0000256" key="6">
    <source>
        <dbReference type="ARBA" id="ARBA00023159"/>
    </source>
</evidence>
<evidence type="ECO:0000256" key="12">
    <source>
        <dbReference type="SAM" id="Coils"/>
    </source>
</evidence>
<comment type="subcellular location">
    <subcellularLocation>
        <location evidence="1 11">Nucleus</location>
    </subcellularLocation>
</comment>
<proteinExistence type="inferred from homology"/>
<name>A0A6G1ISE6_9PLEO</name>
<keyword evidence="12" id="KW-0175">Coiled coil</keyword>
<dbReference type="Pfam" id="PF18296">
    <property type="entry name" value="MID_MedPIWI"/>
    <property type="match status" value="1"/>
</dbReference>
<evidence type="ECO:0000256" key="1">
    <source>
        <dbReference type="ARBA" id="ARBA00004123"/>
    </source>
</evidence>